<dbReference type="EMBL" id="ML003953">
    <property type="protein sequence ID" value="RKP33384.1"/>
    <property type="molecule type" value="Genomic_DNA"/>
</dbReference>
<protein>
    <submittedName>
        <fullName evidence="1">Uncharacterized protein</fullName>
    </submittedName>
</protein>
<dbReference type="AlphaFoldDB" id="A0A4P9ZJJ4"/>
<evidence type="ECO:0000313" key="1">
    <source>
        <dbReference type="EMBL" id="RKP33384.1"/>
    </source>
</evidence>
<dbReference type="Proteomes" id="UP000268162">
    <property type="component" value="Unassembled WGS sequence"/>
</dbReference>
<keyword evidence="2" id="KW-1185">Reference proteome</keyword>
<accession>A0A4P9ZJJ4</accession>
<organism evidence="1 2">
    <name type="scientific">Dimargaris cristalligena</name>
    <dbReference type="NCBI Taxonomy" id="215637"/>
    <lineage>
        <taxon>Eukaryota</taxon>
        <taxon>Fungi</taxon>
        <taxon>Fungi incertae sedis</taxon>
        <taxon>Zoopagomycota</taxon>
        <taxon>Kickxellomycotina</taxon>
        <taxon>Dimargaritomycetes</taxon>
        <taxon>Dimargaritales</taxon>
        <taxon>Dimargaritaceae</taxon>
        <taxon>Dimargaris</taxon>
    </lineage>
</organism>
<reference evidence="2" key="1">
    <citation type="journal article" date="2018" name="Nat. Microbiol.">
        <title>Leveraging single-cell genomics to expand the fungal tree of life.</title>
        <authorList>
            <person name="Ahrendt S.R."/>
            <person name="Quandt C.A."/>
            <person name="Ciobanu D."/>
            <person name="Clum A."/>
            <person name="Salamov A."/>
            <person name="Andreopoulos B."/>
            <person name="Cheng J.F."/>
            <person name="Woyke T."/>
            <person name="Pelin A."/>
            <person name="Henrissat B."/>
            <person name="Reynolds N.K."/>
            <person name="Benny G.L."/>
            <person name="Smith M.E."/>
            <person name="James T.Y."/>
            <person name="Grigoriev I.V."/>
        </authorList>
    </citation>
    <scope>NUCLEOTIDE SEQUENCE [LARGE SCALE GENOMIC DNA]</scope>
    <source>
        <strain evidence="2">RSA 468</strain>
    </source>
</reference>
<sequence>MQFTPQQTGVIIQILQEIQNGQNDPPAEPEVPTSDVLGEIREANEITAAMQTRFWDYVRQPGLTSDATIDIQVAWTLTAWQAQLNGSIKVMAVKGDVDSLRRLAGMQLMSLLTPMEIFTSVMWAFWFNQSEAARFLMSLRFEPSQLTRALYDLYYSVLHWYSIPAGSTKDNLRNTIMDQKMSSFTSGDFFNEFPQASRFLNDPIEDSREAILVAMENQRTFHLPLVDIPKVFNAFGSPLLMYM</sequence>
<proteinExistence type="predicted"/>
<gene>
    <name evidence="1" type="ORF">BJ085DRAFT_37603</name>
</gene>
<evidence type="ECO:0000313" key="2">
    <source>
        <dbReference type="Proteomes" id="UP000268162"/>
    </source>
</evidence>
<name>A0A4P9ZJJ4_9FUNG</name>